<evidence type="ECO:0000313" key="2">
    <source>
        <dbReference type="EMBL" id="GGR17095.1"/>
    </source>
</evidence>
<protein>
    <recommendedName>
        <fullName evidence="4">Heavy metal-binding domain-containing protein</fullName>
    </recommendedName>
</protein>
<reference evidence="2" key="1">
    <citation type="journal article" date="2014" name="Int. J. Syst. Evol. Microbiol.">
        <title>Complete genome sequence of Corynebacterium casei LMG S-19264T (=DSM 44701T), isolated from a smear-ripened cheese.</title>
        <authorList>
            <consortium name="US DOE Joint Genome Institute (JGI-PGF)"/>
            <person name="Walter F."/>
            <person name="Albersmeier A."/>
            <person name="Kalinowski J."/>
            <person name="Ruckert C."/>
        </authorList>
    </citation>
    <scope>NUCLEOTIDE SEQUENCE</scope>
    <source>
        <strain evidence="2">JCM 3346</strain>
    </source>
</reference>
<evidence type="ECO:0008006" key="4">
    <source>
        <dbReference type="Google" id="ProtNLM"/>
    </source>
</evidence>
<reference evidence="2" key="2">
    <citation type="submission" date="2020-09" db="EMBL/GenBank/DDBJ databases">
        <authorList>
            <person name="Sun Q."/>
            <person name="Ohkuma M."/>
        </authorList>
    </citation>
    <scope>NUCLEOTIDE SEQUENCE</scope>
    <source>
        <strain evidence="2">JCM 3346</strain>
    </source>
</reference>
<dbReference type="AlphaFoldDB" id="A0A918CCS7"/>
<evidence type="ECO:0000313" key="3">
    <source>
        <dbReference type="Proteomes" id="UP000610303"/>
    </source>
</evidence>
<dbReference type="EMBL" id="BMRJ01000001">
    <property type="protein sequence ID" value="GGR17095.1"/>
    <property type="molecule type" value="Genomic_DNA"/>
</dbReference>
<proteinExistence type="predicted"/>
<evidence type="ECO:0000256" key="1">
    <source>
        <dbReference type="SAM" id="MobiDB-lite"/>
    </source>
</evidence>
<comment type="caution">
    <text evidence="2">The sequence shown here is derived from an EMBL/GenBank/DDBJ whole genome shotgun (WGS) entry which is preliminary data.</text>
</comment>
<accession>A0A918CCS7</accession>
<gene>
    <name evidence="2" type="ORF">GCM10010196_07320</name>
</gene>
<dbReference type="Proteomes" id="UP000610303">
    <property type="component" value="Unassembled WGS sequence"/>
</dbReference>
<keyword evidence="3" id="KW-1185">Reference proteome</keyword>
<feature type="region of interest" description="Disordered" evidence="1">
    <location>
        <begin position="43"/>
        <end position="62"/>
    </location>
</feature>
<sequence length="310" mass="32064">MQAGARLALYGAGVAVAFGGAFALAGVVVPDSLVAAWAEGSDMETHGDDQNAHGGAGAETAAHAPNGVSIDADGYLLSPVTAPGTVGEAGELRFQVLDASGHPVTEYTTSHERELHTIVVRSDGAGFRHVHPVLDEASGVWSLPWTWDAAGSYRLYADFTPAGDGAEGITLTRTIDVAGEFVPVTAEPNRRSEVDGFVVTLDGELAAGASSELTLSVERDGRPVAELEPYLGAFGHLVALREGDLAFLHVHPEGEEPEAGSTGGPEIAFAANAPTPGRYLLYLDFQVDGQVHTAEFVVDASAGATGEAHR</sequence>
<name>A0A918CCS7_AGRME</name>
<organism evidence="2 3">
    <name type="scientific">Agromyces mediolanus</name>
    <name type="common">Corynebacterium mediolanum</name>
    <dbReference type="NCBI Taxonomy" id="41986"/>
    <lineage>
        <taxon>Bacteria</taxon>
        <taxon>Bacillati</taxon>
        <taxon>Actinomycetota</taxon>
        <taxon>Actinomycetes</taxon>
        <taxon>Micrococcales</taxon>
        <taxon>Microbacteriaceae</taxon>
        <taxon>Agromyces</taxon>
    </lineage>
</organism>